<reference evidence="1" key="1">
    <citation type="submission" date="2014-09" db="EMBL/GenBank/DDBJ databases">
        <authorList>
            <person name="Magalhaes I.L.F."/>
            <person name="Oliveira U."/>
            <person name="Santos F.R."/>
            <person name="Vidigal T.H.D.A."/>
            <person name="Brescovit A.D."/>
            <person name="Santos A.J."/>
        </authorList>
    </citation>
    <scope>NUCLEOTIDE SEQUENCE</scope>
    <source>
        <tissue evidence="1">Shoot tissue taken approximately 20 cm above the soil surface</tissue>
    </source>
</reference>
<dbReference type="AlphaFoldDB" id="A0A0A8XVQ4"/>
<accession>A0A0A8XVQ4</accession>
<protein>
    <submittedName>
        <fullName evidence="1">Uncharacterized protein</fullName>
    </submittedName>
</protein>
<reference evidence="1" key="2">
    <citation type="journal article" date="2015" name="Data Brief">
        <title>Shoot transcriptome of the giant reed, Arundo donax.</title>
        <authorList>
            <person name="Barrero R.A."/>
            <person name="Guerrero F.D."/>
            <person name="Moolhuijzen P."/>
            <person name="Goolsby J.A."/>
            <person name="Tidwell J."/>
            <person name="Bellgard S.E."/>
            <person name="Bellgard M.I."/>
        </authorList>
    </citation>
    <scope>NUCLEOTIDE SEQUENCE</scope>
    <source>
        <tissue evidence="1">Shoot tissue taken approximately 20 cm above the soil surface</tissue>
    </source>
</reference>
<proteinExistence type="predicted"/>
<dbReference type="EMBL" id="GBRH01281155">
    <property type="protein sequence ID" value="JAD16740.1"/>
    <property type="molecule type" value="Transcribed_RNA"/>
</dbReference>
<sequence length="67" mass="7822">MDRAMEPSRTALDPGRGGLAFEIRTFIKKTKIQNRRNMWHVPILIPLKARPRIPKKEKKIAQEMPTN</sequence>
<organism evidence="1">
    <name type="scientific">Arundo donax</name>
    <name type="common">Giant reed</name>
    <name type="synonym">Donax arundinaceus</name>
    <dbReference type="NCBI Taxonomy" id="35708"/>
    <lineage>
        <taxon>Eukaryota</taxon>
        <taxon>Viridiplantae</taxon>
        <taxon>Streptophyta</taxon>
        <taxon>Embryophyta</taxon>
        <taxon>Tracheophyta</taxon>
        <taxon>Spermatophyta</taxon>
        <taxon>Magnoliopsida</taxon>
        <taxon>Liliopsida</taxon>
        <taxon>Poales</taxon>
        <taxon>Poaceae</taxon>
        <taxon>PACMAD clade</taxon>
        <taxon>Arundinoideae</taxon>
        <taxon>Arundineae</taxon>
        <taxon>Arundo</taxon>
    </lineage>
</organism>
<name>A0A0A8XVQ4_ARUDO</name>
<evidence type="ECO:0000313" key="1">
    <source>
        <dbReference type="EMBL" id="JAD16740.1"/>
    </source>
</evidence>